<dbReference type="SUPFAM" id="SSF52058">
    <property type="entry name" value="L domain-like"/>
    <property type="match status" value="1"/>
</dbReference>
<dbReference type="AlphaFoldDB" id="A0A9D4Z093"/>
<reference evidence="13" key="2">
    <citation type="submission" date="2020-11" db="EMBL/GenBank/DDBJ databases">
        <authorList>
            <person name="Cecchin M."/>
            <person name="Marcolungo L."/>
            <person name="Rossato M."/>
            <person name="Girolomoni L."/>
            <person name="Cosentino E."/>
            <person name="Cuine S."/>
            <person name="Li-Beisson Y."/>
            <person name="Delledonne M."/>
            <person name="Ballottari M."/>
        </authorList>
    </citation>
    <scope>NUCLEOTIDE SEQUENCE</scope>
    <source>
        <strain evidence="13">211/11P</strain>
        <tissue evidence="13">Whole cell</tissue>
    </source>
</reference>
<evidence type="ECO:0000256" key="8">
    <source>
        <dbReference type="ARBA" id="ARBA00023212"/>
    </source>
</evidence>
<keyword evidence="7" id="KW-0505">Motor protein</keyword>
<keyword evidence="3" id="KW-0433">Leucine-rich repeat</keyword>
<evidence type="ECO:0000313" key="14">
    <source>
        <dbReference type="Proteomes" id="UP001055712"/>
    </source>
</evidence>
<proteinExistence type="inferred from homology"/>
<feature type="domain" description="NXF1/2/3/5-like leucine-rich repeat" evidence="12">
    <location>
        <begin position="116"/>
        <end position="191"/>
    </location>
</feature>
<keyword evidence="14" id="KW-1185">Reference proteome</keyword>
<dbReference type="PROSITE" id="PS51450">
    <property type="entry name" value="LRR"/>
    <property type="match status" value="3"/>
</dbReference>
<evidence type="ECO:0000256" key="10">
    <source>
        <dbReference type="ARBA" id="ARBA00049659"/>
    </source>
</evidence>
<dbReference type="OrthoDB" id="266138at2759"/>
<keyword evidence="5" id="KW-0677">Repeat</keyword>
<accession>A0A9D4Z093</accession>
<dbReference type="EMBL" id="SIDB01000002">
    <property type="protein sequence ID" value="KAI3435945.1"/>
    <property type="molecule type" value="Genomic_DNA"/>
</dbReference>
<comment type="similarity">
    <text evidence="10">Belongs to the dynein light chain LC1-type family.</text>
</comment>
<evidence type="ECO:0000256" key="6">
    <source>
        <dbReference type="ARBA" id="ARBA00023017"/>
    </source>
</evidence>
<evidence type="ECO:0000256" key="1">
    <source>
        <dbReference type="ARBA" id="ARBA00004430"/>
    </source>
</evidence>
<keyword evidence="4" id="KW-0493">Microtubule</keyword>
<dbReference type="GO" id="GO:0005874">
    <property type="term" value="C:microtubule"/>
    <property type="evidence" value="ECO:0007669"/>
    <property type="project" value="UniProtKB-KW"/>
</dbReference>
<evidence type="ECO:0000256" key="11">
    <source>
        <dbReference type="ARBA" id="ARBA00049760"/>
    </source>
</evidence>
<evidence type="ECO:0000256" key="7">
    <source>
        <dbReference type="ARBA" id="ARBA00023175"/>
    </source>
</evidence>
<dbReference type="Proteomes" id="UP001055712">
    <property type="component" value="Unassembled WGS sequence"/>
</dbReference>
<keyword evidence="6" id="KW-0243">Dynein</keyword>
<comment type="subcellular location">
    <subcellularLocation>
        <location evidence="1">Cytoplasm</location>
        <location evidence="1">Cytoskeleton</location>
        <location evidence="1">Cilium axoneme</location>
    </subcellularLocation>
</comment>
<dbReference type="InterPro" id="IPR032675">
    <property type="entry name" value="LRR_dom_sf"/>
</dbReference>
<dbReference type="FunFam" id="3.80.10.10:FF:000049">
    <property type="entry name" value="Dynein light chain 1"/>
    <property type="match status" value="1"/>
</dbReference>
<dbReference type="SMART" id="SM00365">
    <property type="entry name" value="LRR_SD22"/>
    <property type="match status" value="3"/>
</dbReference>
<name>A0A9D4Z093_CHLVU</name>
<dbReference type="GO" id="GO:0005930">
    <property type="term" value="C:axoneme"/>
    <property type="evidence" value="ECO:0007669"/>
    <property type="project" value="UniProtKB-SubCell"/>
</dbReference>
<comment type="caution">
    <text evidence="13">The sequence shown here is derived from an EMBL/GenBank/DDBJ whole genome shotgun (WGS) entry which is preliminary data.</text>
</comment>
<dbReference type="InterPro" id="IPR057125">
    <property type="entry name" value="NXF1/2/3/5-like_LRR"/>
</dbReference>
<dbReference type="InterPro" id="IPR001611">
    <property type="entry name" value="Leu-rich_rpt"/>
</dbReference>
<dbReference type="Pfam" id="PF24048">
    <property type="entry name" value="LRR_NXF1-5"/>
    <property type="match status" value="1"/>
</dbReference>
<sequence>MPAVKANAAAKAAPCKQALAKWLAGPGAGVEAGMAEKVELTGLCPPIEKMDSSLAALCACRHLALSTNNIDKIGSLAGLESLQILSLGRNCLKKLENLEAVAGTLRELWLSYNQIDRLAGIEKCSQLRVLYASNNRIKEWSEVDRLSALPELEDLLLVGNPLYNEWKDNSALPQYRLEVLKRVPGLKKLDGLPVDVEEREAAAKK</sequence>
<evidence type="ECO:0000259" key="12">
    <source>
        <dbReference type="Pfam" id="PF24048"/>
    </source>
</evidence>
<evidence type="ECO:0000256" key="4">
    <source>
        <dbReference type="ARBA" id="ARBA00022701"/>
    </source>
</evidence>
<keyword evidence="8" id="KW-0206">Cytoskeleton</keyword>
<gene>
    <name evidence="13" type="ORF">D9Q98_002003</name>
</gene>
<reference evidence="13" key="1">
    <citation type="journal article" date="2019" name="Plant J.">
        <title>Chlorella vulgaris genome assembly and annotation reveals the molecular basis for metabolic acclimation to high light conditions.</title>
        <authorList>
            <person name="Cecchin M."/>
            <person name="Marcolungo L."/>
            <person name="Rossato M."/>
            <person name="Girolomoni L."/>
            <person name="Cosentino E."/>
            <person name="Cuine S."/>
            <person name="Li-Beisson Y."/>
            <person name="Delledonne M."/>
            <person name="Ballottari M."/>
        </authorList>
    </citation>
    <scope>NUCLEOTIDE SEQUENCE</scope>
    <source>
        <strain evidence="13">211/11P</strain>
    </source>
</reference>
<organism evidence="13 14">
    <name type="scientific">Chlorella vulgaris</name>
    <name type="common">Green alga</name>
    <dbReference type="NCBI Taxonomy" id="3077"/>
    <lineage>
        <taxon>Eukaryota</taxon>
        <taxon>Viridiplantae</taxon>
        <taxon>Chlorophyta</taxon>
        <taxon>core chlorophytes</taxon>
        <taxon>Trebouxiophyceae</taxon>
        <taxon>Chlorellales</taxon>
        <taxon>Chlorellaceae</taxon>
        <taxon>Chlorella clade</taxon>
        <taxon>Chlorella</taxon>
    </lineage>
</organism>
<keyword evidence="9" id="KW-0966">Cell projection</keyword>
<evidence type="ECO:0000256" key="3">
    <source>
        <dbReference type="ARBA" id="ARBA00022614"/>
    </source>
</evidence>
<dbReference type="GO" id="GO:0030286">
    <property type="term" value="C:dynein complex"/>
    <property type="evidence" value="ECO:0007669"/>
    <property type="project" value="UniProtKB-KW"/>
</dbReference>
<evidence type="ECO:0000256" key="5">
    <source>
        <dbReference type="ARBA" id="ARBA00022737"/>
    </source>
</evidence>
<dbReference type="Gene3D" id="3.80.10.10">
    <property type="entry name" value="Ribonuclease Inhibitor"/>
    <property type="match status" value="1"/>
</dbReference>
<evidence type="ECO:0000256" key="2">
    <source>
        <dbReference type="ARBA" id="ARBA00022490"/>
    </source>
</evidence>
<evidence type="ECO:0000313" key="13">
    <source>
        <dbReference type="EMBL" id="KAI3435945.1"/>
    </source>
</evidence>
<keyword evidence="2" id="KW-0963">Cytoplasm</keyword>
<dbReference type="PANTHER" id="PTHR15454:SF73">
    <property type="entry name" value="DYNEIN AXONEMAL LIGHT CHAIN 1"/>
    <property type="match status" value="1"/>
</dbReference>
<dbReference type="PANTHER" id="PTHR15454">
    <property type="entry name" value="NISCHARIN RELATED"/>
    <property type="match status" value="1"/>
</dbReference>
<evidence type="ECO:0000256" key="9">
    <source>
        <dbReference type="ARBA" id="ARBA00023273"/>
    </source>
</evidence>
<protein>
    <recommendedName>
        <fullName evidence="11">Dynein axonemal light chain 1</fullName>
    </recommendedName>
</protein>